<feature type="domain" description="EAL" evidence="2">
    <location>
        <begin position="641"/>
        <end position="892"/>
    </location>
</feature>
<dbReference type="AlphaFoldDB" id="A0A6M4H6S9"/>
<dbReference type="Gene3D" id="3.30.450.20">
    <property type="entry name" value="PAS domain"/>
    <property type="match status" value="1"/>
</dbReference>
<evidence type="ECO:0000259" key="1">
    <source>
        <dbReference type="PROSITE" id="PS50112"/>
    </source>
</evidence>
<dbReference type="SUPFAM" id="SSF141868">
    <property type="entry name" value="EAL domain-like"/>
    <property type="match status" value="1"/>
</dbReference>
<sequence>MKRDQDEAALRVQAQQAALFALLKSGISSAEPAQAWRALTETTAKTLRCHRVSVWLFTRGDEELVLQDLYELHANRHESGERLESAACPEYFHALRWSRAIVAPDAATDPYTREFAGDYIAAHNIVSMLDSGIWQGGRARGAVCLESVGERRYWTLDEQQFASSMADLAAAALDRDTLRRAHAQLEESRELFERAVNSSPDWISVVRLSDGTILHVNEAFERDAGYKVAEVIGKTTLDIGLWVDPVQRAQWADKVTREGLVRDFEVQFRRKPGDVRTFHLSGERIDIRGEACVVTTSRDVTERKRQESLIYAIAQGVAAETGESFFRSLVAHLGRALEADVAFVGELDPANRLKVRTIAVQAGDKPGADFEYDLHGSPCETVIGRGVCAYPSGVGQQFPLDVALTQKGIEAYVGAPLVDSRGRALGLISVLFKRPLADPATAESMLRIFAVRASGELERGHNVDSLRHLAMHDALTQLPNRIRLRETIEQGLERVASREGLGALLLVDLDRFKEINDTLGHPVGDVLLTSVARRLSTELGGTGLVARLGGDEFAIWFDRFDNEAQAEAAAARVLSVLTAPFEVGTYRLEIGASIGIALAPHHGATASGLLRCADVAMYSAKRLGAGFAVYDQEQDPYSTERLALLSELNSAVRRNELVVHYQPRVRLADGALVGFEALVRWEHPRLGLLPPGRFIPLAELSDVIRPLTLCVLGQALAQQRVWASKGTPVRMSVNLSARHLLDDACPEQVERLLKTHGADPKMLELEITESALIADPERANATVARLRALGVQLAVDDFGTGYSSLSHLKRLPLHALKIDVSFVSHMLTRREDRVIVESTIALAHNLGLSVVAEGIEDEATLAALRASGCDEGQGFHVARPMDAEAATRWIAK</sequence>
<name>A0A6M4H6S9_9PROT</name>
<dbReference type="SUPFAM" id="SSF55073">
    <property type="entry name" value="Nucleotide cyclase"/>
    <property type="match status" value="1"/>
</dbReference>
<dbReference type="CDD" id="cd01949">
    <property type="entry name" value="GGDEF"/>
    <property type="match status" value="1"/>
</dbReference>
<dbReference type="CDD" id="cd01948">
    <property type="entry name" value="EAL"/>
    <property type="match status" value="1"/>
</dbReference>
<dbReference type="InterPro" id="IPR001633">
    <property type="entry name" value="EAL_dom"/>
</dbReference>
<dbReference type="InterPro" id="IPR000160">
    <property type="entry name" value="GGDEF_dom"/>
</dbReference>
<dbReference type="NCBIfam" id="TIGR00229">
    <property type="entry name" value="sensory_box"/>
    <property type="match status" value="1"/>
</dbReference>
<dbReference type="Pfam" id="PF08448">
    <property type="entry name" value="PAS_4"/>
    <property type="match status" value="1"/>
</dbReference>
<dbReference type="Gene3D" id="3.30.70.270">
    <property type="match status" value="1"/>
</dbReference>
<dbReference type="SMART" id="SM00091">
    <property type="entry name" value="PAS"/>
    <property type="match status" value="1"/>
</dbReference>
<dbReference type="InterPro" id="IPR029787">
    <property type="entry name" value="Nucleotide_cyclase"/>
</dbReference>
<accession>A0A6M4H6S9</accession>
<dbReference type="SUPFAM" id="SSF55781">
    <property type="entry name" value="GAF domain-like"/>
    <property type="match status" value="2"/>
</dbReference>
<reference evidence="4 5" key="1">
    <citation type="submission" date="2020-04" db="EMBL/GenBank/DDBJ databases">
        <title>Usitatibacter rugosus gen. nov., sp. nov. and Usitatibacter palustris sp. nov., novel members of Usitatibacteraceae fam. nov. within the order Nitrosomonadales isolated from soil.</title>
        <authorList>
            <person name="Huber K.J."/>
            <person name="Neumann-Schaal M."/>
            <person name="Geppert A."/>
            <person name="Luckner M."/>
            <person name="Wanner G."/>
            <person name="Overmann J."/>
        </authorList>
    </citation>
    <scope>NUCLEOTIDE SEQUENCE [LARGE SCALE GENOMIC DNA]</scope>
    <source>
        <strain evidence="4 5">Swamp67</strain>
    </source>
</reference>
<dbReference type="Pfam" id="PF00563">
    <property type="entry name" value="EAL"/>
    <property type="match status" value="1"/>
</dbReference>
<dbReference type="InParanoid" id="A0A6M4H6S9"/>
<dbReference type="EMBL" id="CP053073">
    <property type="protein sequence ID" value="QJR15329.1"/>
    <property type="molecule type" value="Genomic_DNA"/>
</dbReference>
<dbReference type="SUPFAM" id="SSF55785">
    <property type="entry name" value="PYP-like sensor domain (PAS domain)"/>
    <property type="match status" value="1"/>
</dbReference>
<dbReference type="RefSeq" id="WP_171162505.1">
    <property type="nucleotide sequence ID" value="NZ_CP053073.1"/>
</dbReference>
<evidence type="ECO:0000259" key="3">
    <source>
        <dbReference type="PROSITE" id="PS50887"/>
    </source>
</evidence>
<dbReference type="SMART" id="SM00052">
    <property type="entry name" value="EAL"/>
    <property type="match status" value="1"/>
</dbReference>
<protein>
    <recommendedName>
        <fullName evidence="6">PAS domain S-box-containing protein/diguanylate cyclase (GGDEF) domain-containing protein</fullName>
    </recommendedName>
</protein>
<feature type="domain" description="PAS" evidence="1">
    <location>
        <begin position="188"/>
        <end position="237"/>
    </location>
</feature>
<dbReference type="NCBIfam" id="TIGR00254">
    <property type="entry name" value="GGDEF"/>
    <property type="match status" value="1"/>
</dbReference>
<dbReference type="InterPro" id="IPR000014">
    <property type="entry name" value="PAS"/>
</dbReference>
<dbReference type="CDD" id="cd00130">
    <property type="entry name" value="PAS"/>
    <property type="match status" value="1"/>
</dbReference>
<dbReference type="SMART" id="SM00065">
    <property type="entry name" value="GAF"/>
    <property type="match status" value="2"/>
</dbReference>
<evidence type="ECO:0000313" key="5">
    <source>
        <dbReference type="Proteomes" id="UP000503096"/>
    </source>
</evidence>
<dbReference type="KEGG" id="upl:DSM104440_02148"/>
<dbReference type="Proteomes" id="UP000503096">
    <property type="component" value="Chromosome"/>
</dbReference>
<dbReference type="InterPro" id="IPR052155">
    <property type="entry name" value="Biofilm_reg_signaling"/>
</dbReference>
<dbReference type="PROSITE" id="PS50887">
    <property type="entry name" value="GGDEF"/>
    <property type="match status" value="1"/>
</dbReference>
<evidence type="ECO:0000313" key="4">
    <source>
        <dbReference type="EMBL" id="QJR15329.1"/>
    </source>
</evidence>
<dbReference type="Pfam" id="PF01590">
    <property type="entry name" value="GAF"/>
    <property type="match status" value="1"/>
</dbReference>
<dbReference type="Gene3D" id="3.20.20.450">
    <property type="entry name" value="EAL domain"/>
    <property type="match status" value="1"/>
</dbReference>
<evidence type="ECO:0008006" key="6">
    <source>
        <dbReference type="Google" id="ProtNLM"/>
    </source>
</evidence>
<dbReference type="InterPro" id="IPR029016">
    <property type="entry name" value="GAF-like_dom_sf"/>
</dbReference>
<gene>
    <name evidence="4" type="ORF">DSM104440_02148</name>
</gene>
<dbReference type="InterPro" id="IPR035919">
    <property type="entry name" value="EAL_sf"/>
</dbReference>
<dbReference type="InterPro" id="IPR013656">
    <property type="entry name" value="PAS_4"/>
</dbReference>
<dbReference type="PANTHER" id="PTHR44757">
    <property type="entry name" value="DIGUANYLATE CYCLASE DGCP"/>
    <property type="match status" value="1"/>
</dbReference>
<proteinExistence type="predicted"/>
<dbReference type="SMART" id="SM00267">
    <property type="entry name" value="GGDEF"/>
    <property type="match status" value="1"/>
</dbReference>
<dbReference type="PROSITE" id="PS50112">
    <property type="entry name" value="PAS"/>
    <property type="match status" value="1"/>
</dbReference>
<organism evidence="4 5">
    <name type="scientific">Usitatibacter palustris</name>
    <dbReference type="NCBI Taxonomy" id="2732487"/>
    <lineage>
        <taxon>Bacteria</taxon>
        <taxon>Pseudomonadati</taxon>
        <taxon>Pseudomonadota</taxon>
        <taxon>Betaproteobacteria</taxon>
        <taxon>Nitrosomonadales</taxon>
        <taxon>Usitatibacteraceae</taxon>
        <taxon>Usitatibacter</taxon>
    </lineage>
</organism>
<feature type="domain" description="GGDEF" evidence="3">
    <location>
        <begin position="500"/>
        <end position="632"/>
    </location>
</feature>
<evidence type="ECO:0000259" key="2">
    <source>
        <dbReference type="PROSITE" id="PS50883"/>
    </source>
</evidence>
<dbReference type="InterPro" id="IPR043128">
    <property type="entry name" value="Rev_trsase/Diguanyl_cyclase"/>
</dbReference>
<dbReference type="PROSITE" id="PS50883">
    <property type="entry name" value="EAL"/>
    <property type="match status" value="1"/>
</dbReference>
<dbReference type="InterPro" id="IPR035965">
    <property type="entry name" value="PAS-like_dom_sf"/>
</dbReference>
<dbReference type="InterPro" id="IPR003018">
    <property type="entry name" value="GAF"/>
</dbReference>
<dbReference type="Gene3D" id="3.30.450.40">
    <property type="match status" value="2"/>
</dbReference>
<keyword evidence="5" id="KW-1185">Reference proteome</keyword>
<dbReference type="PANTHER" id="PTHR44757:SF2">
    <property type="entry name" value="BIOFILM ARCHITECTURE MAINTENANCE PROTEIN MBAA"/>
    <property type="match status" value="1"/>
</dbReference>
<dbReference type="Pfam" id="PF00990">
    <property type="entry name" value="GGDEF"/>
    <property type="match status" value="1"/>
</dbReference>